<evidence type="ECO:0000259" key="2">
    <source>
        <dbReference type="PROSITE" id="PS50089"/>
    </source>
</evidence>
<evidence type="ECO:0000256" key="1">
    <source>
        <dbReference type="PROSITE-ProRule" id="PRU00175"/>
    </source>
</evidence>
<dbReference type="EMBL" id="BRXW01000187">
    <property type="protein sequence ID" value="GMI13189.1"/>
    <property type="molecule type" value="Genomic_DNA"/>
</dbReference>
<evidence type="ECO:0000313" key="4">
    <source>
        <dbReference type="Proteomes" id="UP001165122"/>
    </source>
</evidence>
<dbReference type="Gene3D" id="3.30.40.10">
    <property type="entry name" value="Zinc/RING finger domain, C3HC4 (zinc finger)"/>
    <property type="match status" value="1"/>
</dbReference>
<proteinExistence type="predicted"/>
<dbReference type="PROSITE" id="PS50089">
    <property type="entry name" value="ZF_RING_2"/>
    <property type="match status" value="1"/>
</dbReference>
<protein>
    <recommendedName>
        <fullName evidence="2">RING-type domain-containing protein</fullName>
    </recommendedName>
</protein>
<keyword evidence="1" id="KW-0863">Zinc-finger</keyword>
<evidence type="ECO:0000313" key="3">
    <source>
        <dbReference type="EMBL" id="GMI13189.1"/>
    </source>
</evidence>
<keyword evidence="4" id="KW-1185">Reference proteome</keyword>
<name>A0A9W7KVM2_9STRA</name>
<feature type="domain" description="RING-type" evidence="2">
    <location>
        <begin position="46"/>
        <end position="90"/>
    </location>
</feature>
<dbReference type="InterPro" id="IPR013083">
    <property type="entry name" value="Znf_RING/FYVE/PHD"/>
</dbReference>
<dbReference type="PANTHER" id="PTHR14991">
    <property type="entry name" value="RING FINGER PROTEIN 32"/>
    <property type="match status" value="1"/>
</dbReference>
<gene>
    <name evidence="3" type="ORF">TrLO_g9211</name>
</gene>
<dbReference type="SMART" id="SM00184">
    <property type="entry name" value="RING"/>
    <property type="match status" value="1"/>
</dbReference>
<dbReference type="PANTHER" id="PTHR14991:SF0">
    <property type="entry name" value="RING FINGER PROTEIN 32"/>
    <property type="match status" value="1"/>
</dbReference>
<accession>A0A9W7KVM2</accession>
<dbReference type="Pfam" id="PF13639">
    <property type="entry name" value="zf-RING_2"/>
    <property type="match status" value="1"/>
</dbReference>
<organism evidence="3 4">
    <name type="scientific">Triparma laevis f. longispina</name>
    <dbReference type="NCBI Taxonomy" id="1714387"/>
    <lineage>
        <taxon>Eukaryota</taxon>
        <taxon>Sar</taxon>
        <taxon>Stramenopiles</taxon>
        <taxon>Ochrophyta</taxon>
        <taxon>Bolidophyceae</taxon>
        <taxon>Parmales</taxon>
        <taxon>Triparmaceae</taxon>
        <taxon>Triparma</taxon>
    </lineage>
</organism>
<dbReference type="Proteomes" id="UP001165122">
    <property type="component" value="Unassembled WGS sequence"/>
</dbReference>
<keyword evidence="1" id="KW-0479">Metal-binding</keyword>
<dbReference type="OrthoDB" id="8062037at2759"/>
<keyword evidence="1" id="KW-0862">Zinc</keyword>
<dbReference type="InterPro" id="IPR001841">
    <property type="entry name" value="Znf_RING"/>
</dbReference>
<sequence length="114" mass="12860">MPAEHGRRTLAQLRGLAPLPPKKLTEEEWVGVETSALIRGDVTGHCSICMENLGTSDQILLSCSHTFHKKCIEAFERFNIYEISLCPVCRDDYTKINVFNVKQMALGDGRFFVD</sequence>
<dbReference type="InterPro" id="IPR042862">
    <property type="entry name" value="RNF32"/>
</dbReference>
<dbReference type="SUPFAM" id="SSF57850">
    <property type="entry name" value="RING/U-box"/>
    <property type="match status" value="1"/>
</dbReference>
<comment type="caution">
    <text evidence="3">The sequence shown here is derived from an EMBL/GenBank/DDBJ whole genome shotgun (WGS) entry which is preliminary data.</text>
</comment>
<dbReference type="AlphaFoldDB" id="A0A9W7KVM2"/>
<reference evidence="4" key="1">
    <citation type="journal article" date="2023" name="Commun. Biol.">
        <title>Genome analysis of Parmales, the sister group of diatoms, reveals the evolutionary specialization of diatoms from phago-mixotrophs to photoautotrophs.</title>
        <authorList>
            <person name="Ban H."/>
            <person name="Sato S."/>
            <person name="Yoshikawa S."/>
            <person name="Yamada K."/>
            <person name="Nakamura Y."/>
            <person name="Ichinomiya M."/>
            <person name="Sato N."/>
            <person name="Blanc-Mathieu R."/>
            <person name="Endo H."/>
            <person name="Kuwata A."/>
            <person name="Ogata H."/>
        </authorList>
    </citation>
    <scope>NUCLEOTIDE SEQUENCE [LARGE SCALE GENOMIC DNA]</scope>
    <source>
        <strain evidence="4">NIES 3700</strain>
    </source>
</reference>
<dbReference type="GO" id="GO:0008270">
    <property type="term" value="F:zinc ion binding"/>
    <property type="evidence" value="ECO:0007669"/>
    <property type="project" value="UniProtKB-KW"/>
</dbReference>